<dbReference type="AlphaFoldDB" id="A0A8J3WGK7"/>
<dbReference type="EMBL" id="BOOI01000068">
    <property type="protein sequence ID" value="GIH87827.1"/>
    <property type="molecule type" value="Genomic_DNA"/>
</dbReference>
<evidence type="ECO:0000313" key="3">
    <source>
        <dbReference type="Proteomes" id="UP000655044"/>
    </source>
</evidence>
<proteinExistence type="predicted"/>
<organism evidence="2 3">
    <name type="scientific">Planobispora rosea</name>
    <dbReference type="NCBI Taxonomy" id="35762"/>
    <lineage>
        <taxon>Bacteria</taxon>
        <taxon>Bacillati</taxon>
        <taxon>Actinomycetota</taxon>
        <taxon>Actinomycetes</taxon>
        <taxon>Streptosporangiales</taxon>
        <taxon>Streptosporangiaceae</taxon>
        <taxon>Planobispora</taxon>
    </lineage>
</organism>
<feature type="region of interest" description="Disordered" evidence="1">
    <location>
        <begin position="47"/>
        <end position="66"/>
    </location>
</feature>
<comment type="caution">
    <text evidence="2">The sequence shown here is derived from an EMBL/GenBank/DDBJ whole genome shotgun (WGS) entry which is preliminary data.</text>
</comment>
<protein>
    <submittedName>
        <fullName evidence="2">Uncharacterized protein</fullName>
    </submittedName>
</protein>
<accession>A0A8J3WGK7</accession>
<gene>
    <name evidence="2" type="ORF">Pro02_62350</name>
</gene>
<evidence type="ECO:0000256" key="1">
    <source>
        <dbReference type="SAM" id="MobiDB-lite"/>
    </source>
</evidence>
<dbReference type="Proteomes" id="UP000655044">
    <property type="component" value="Unassembled WGS sequence"/>
</dbReference>
<name>A0A8J3WGK7_PLARO</name>
<sequence length="66" mass="7411">MTGRIYIERGRPVLALLGWAGRGPRNVLILRWESGELVVRPFRGLRRPRPQLPAPVSDGHRAIDAS</sequence>
<keyword evidence="3" id="KW-1185">Reference proteome</keyword>
<reference evidence="2" key="1">
    <citation type="submission" date="2021-01" db="EMBL/GenBank/DDBJ databases">
        <title>Whole genome shotgun sequence of Planobispora rosea NBRC 15558.</title>
        <authorList>
            <person name="Komaki H."/>
            <person name="Tamura T."/>
        </authorList>
    </citation>
    <scope>NUCLEOTIDE SEQUENCE</scope>
    <source>
        <strain evidence="2">NBRC 15558</strain>
    </source>
</reference>
<evidence type="ECO:0000313" key="2">
    <source>
        <dbReference type="EMBL" id="GIH87827.1"/>
    </source>
</evidence>